<dbReference type="AlphaFoldDB" id="A0AAV3Y951"/>
<sequence length="251" mass="28340">MSYFEALVAAPICWASRPCDLRINFTDVWGFFYLLLIRDEPEKVLCRLGRMTEEERNDESLQHVYSQSYWLLQRFWDNPGGSGIQHPRQLVAGRAWRRGSGGSSDRAVGYESEVRGSSPSPSQVNFPSLDQMDTVKWREKILSHMLETLNTKSNCTVDDLMVKTDADGSKQEIPWSRISEMSAQSAGTEDEAAEDTRLRRQVRPIVTRPSGDSHRLRSPGLNTFSPTRASGADLNVAGLANRLSFSLRRAR</sequence>
<feature type="compositionally biased region" description="Polar residues" evidence="1">
    <location>
        <begin position="115"/>
        <end position="127"/>
    </location>
</feature>
<comment type="caution">
    <text evidence="2">The sequence shown here is derived from an EMBL/GenBank/DDBJ whole genome shotgun (WGS) entry which is preliminary data.</text>
</comment>
<protein>
    <submittedName>
        <fullName evidence="2">Uncharacterized protein</fullName>
    </submittedName>
</protein>
<name>A0AAV3Y951_9GAST</name>
<keyword evidence="3" id="KW-1185">Reference proteome</keyword>
<evidence type="ECO:0000313" key="3">
    <source>
        <dbReference type="Proteomes" id="UP000735302"/>
    </source>
</evidence>
<reference evidence="2 3" key="1">
    <citation type="journal article" date="2021" name="Elife">
        <title>Chloroplast acquisition without the gene transfer in kleptoplastic sea slugs, Plakobranchus ocellatus.</title>
        <authorList>
            <person name="Maeda T."/>
            <person name="Takahashi S."/>
            <person name="Yoshida T."/>
            <person name="Shimamura S."/>
            <person name="Takaki Y."/>
            <person name="Nagai Y."/>
            <person name="Toyoda A."/>
            <person name="Suzuki Y."/>
            <person name="Arimoto A."/>
            <person name="Ishii H."/>
            <person name="Satoh N."/>
            <person name="Nishiyama T."/>
            <person name="Hasebe M."/>
            <person name="Maruyama T."/>
            <person name="Minagawa J."/>
            <person name="Obokata J."/>
            <person name="Shigenobu S."/>
        </authorList>
    </citation>
    <scope>NUCLEOTIDE SEQUENCE [LARGE SCALE GENOMIC DNA]</scope>
</reference>
<accession>A0AAV3Y951</accession>
<dbReference type="EMBL" id="BLXT01000624">
    <property type="protein sequence ID" value="GFN78972.1"/>
    <property type="molecule type" value="Genomic_DNA"/>
</dbReference>
<feature type="region of interest" description="Disordered" evidence="1">
    <location>
        <begin position="96"/>
        <end position="127"/>
    </location>
</feature>
<evidence type="ECO:0000256" key="1">
    <source>
        <dbReference type="SAM" id="MobiDB-lite"/>
    </source>
</evidence>
<proteinExistence type="predicted"/>
<dbReference type="Proteomes" id="UP000735302">
    <property type="component" value="Unassembled WGS sequence"/>
</dbReference>
<evidence type="ECO:0000313" key="2">
    <source>
        <dbReference type="EMBL" id="GFN78972.1"/>
    </source>
</evidence>
<organism evidence="2 3">
    <name type="scientific">Plakobranchus ocellatus</name>
    <dbReference type="NCBI Taxonomy" id="259542"/>
    <lineage>
        <taxon>Eukaryota</taxon>
        <taxon>Metazoa</taxon>
        <taxon>Spiralia</taxon>
        <taxon>Lophotrochozoa</taxon>
        <taxon>Mollusca</taxon>
        <taxon>Gastropoda</taxon>
        <taxon>Heterobranchia</taxon>
        <taxon>Euthyneura</taxon>
        <taxon>Panpulmonata</taxon>
        <taxon>Sacoglossa</taxon>
        <taxon>Placobranchoidea</taxon>
        <taxon>Plakobranchidae</taxon>
        <taxon>Plakobranchus</taxon>
    </lineage>
</organism>
<gene>
    <name evidence="2" type="ORF">PoB_000547800</name>
</gene>